<dbReference type="SUPFAM" id="SSF52540">
    <property type="entry name" value="P-loop containing nucleoside triphosphate hydrolases"/>
    <property type="match status" value="1"/>
</dbReference>
<dbReference type="PANTHER" id="PTHR30050:SF2">
    <property type="entry name" value="CHROMOSOMAL REPLICATION INITIATOR PROTEIN DNAA"/>
    <property type="match status" value="1"/>
</dbReference>
<organism evidence="14 15">
    <name type="scientific">Candidatus Curtissbacteria bacterium RIFCSPHIGHO2_01_FULL_41_11</name>
    <dbReference type="NCBI Taxonomy" id="1797711"/>
    <lineage>
        <taxon>Bacteria</taxon>
        <taxon>Candidatus Curtissiibacteriota</taxon>
    </lineage>
</organism>
<dbReference type="CDD" id="cd00009">
    <property type="entry name" value="AAA"/>
    <property type="match status" value="1"/>
</dbReference>
<evidence type="ECO:0000256" key="10">
    <source>
        <dbReference type="RuleBase" id="RU000577"/>
    </source>
</evidence>
<feature type="domain" description="Chromosomal replication initiator DnaA C-terminal" evidence="13">
    <location>
        <begin position="358"/>
        <end position="427"/>
    </location>
</feature>
<feature type="binding site" evidence="8">
    <location>
        <position position="162"/>
    </location>
    <ligand>
        <name>ATP</name>
        <dbReference type="ChEBI" id="CHEBI:30616"/>
    </ligand>
</feature>
<proteinExistence type="inferred from homology"/>
<evidence type="ECO:0000313" key="15">
    <source>
        <dbReference type="Proteomes" id="UP000179102"/>
    </source>
</evidence>
<accession>A0A1F5G6K3</accession>
<dbReference type="InterPro" id="IPR013317">
    <property type="entry name" value="DnaA_dom"/>
</dbReference>
<evidence type="ECO:0000256" key="1">
    <source>
        <dbReference type="ARBA" id="ARBA00006583"/>
    </source>
</evidence>
<gene>
    <name evidence="8" type="primary">dnaA</name>
    <name evidence="14" type="ORF">A2870_04095</name>
</gene>
<dbReference type="InterPro" id="IPR027417">
    <property type="entry name" value="P-loop_NTPase"/>
</dbReference>
<feature type="region of interest" description="Domain IV, binds dsDNA" evidence="8">
    <location>
        <begin position="331"/>
        <end position="450"/>
    </location>
</feature>
<dbReference type="EMBL" id="MFAZ01000012">
    <property type="protein sequence ID" value="OGD87502.1"/>
    <property type="molecule type" value="Genomic_DNA"/>
</dbReference>
<evidence type="ECO:0000256" key="8">
    <source>
        <dbReference type="HAMAP-Rule" id="MF_00377"/>
    </source>
</evidence>
<dbReference type="GO" id="GO:0005524">
    <property type="term" value="F:ATP binding"/>
    <property type="evidence" value="ECO:0007669"/>
    <property type="project" value="UniProtKB-UniRule"/>
</dbReference>
<dbReference type="InterPro" id="IPR038454">
    <property type="entry name" value="DnaA_N_sf"/>
</dbReference>
<evidence type="ECO:0000259" key="13">
    <source>
        <dbReference type="SMART" id="SM00760"/>
    </source>
</evidence>
<dbReference type="GO" id="GO:0003688">
    <property type="term" value="F:DNA replication origin binding"/>
    <property type="evidence" value="ECO:0007669"/>
    <property type="project" value="UniProtKB-UniRule"/>
</dbReference>
<dbReference type="STRING" id="1797711.A2870_04095"/>
<evidence type="ECO:0000256" key="4">
    <source>
        <dbReference type="ARBA" id="ARBA00022741"/>
    </source>
</evidence>
<feature type="binding site" evidence="8">
    <location>
        <position position="158"/>
    </location>
    <ligand>
        <name>ATP</name>
        <dbReference type="ChEBI" id="CHEBI:30616"/>
    </ligand>
</feature>
<dbReference type="Gene3D" id="3.40.50.300">
    <property type="entry name" value="P-loop containing nucleotide triphosphate hydrolases"/>
    <property type="match status" value="1"/>
</dbReference>
<evidence type="ECO:0000256" key="5">
    <source>
        <dbReference type="ARBA" id="ARBA00022840"/>
    </source>
</evidence>
<dbReference type="Pfam" id="PF11638">
    <property type="entry name" value="DnaA_N"/>
    <property type="match status" value="1"/>
</dbReference>
<dbReference type="SUPFAM" id="SSF48295">
    <property type="entry name" value="TrpR-like"/>
    <property type="match status" value="1"/>
</dbReference>
<comment type="subunit">
    <text evidence="8">Oligomerizes as a right-handed, spiral filament on DNA at oriC.</text>
</comment>
<keyword evidence="6 8" id="KW-0446">Lipid-binding</keyword>
<dbReference type="GO" id="GO:0005737">
    <property type="term" value="C:cytoplasm"/>
    <property type="evidence" value="ECO:0007669"/>
    <property type="project" value="UniProtKB-SubCell"/>
</dbReference>
<dbReference type="Gene3D" id="1.10.8.60">
    <property type="match status" value="1"/>
</dbReference>
<dbReference type="GO" id="GO:0005886">
    <property type="term" value="C:plasma membrane"/>
    <property type="evidence" value="ECO:0007669"/>
    <property type="project" value="TreeGrafter"/>
</dbReference>
<dbReference type="FunFam" id="3.40.50.300:FF:000668">
    <property type="entry name" value="Chromosomal replication initiator protein DnaA"/>
    <property type="match status" value="1"/>
</dbReference>
<evidence type="ECO:0000313" key="14">
    <source>
        <dbReference type="EMBL" id="OGD87502.1"/>
    </source>
</evidence>
<keyword evidence="2 8" id="KW-0963">Cytoplasm</keyword>
<dbReference type="PANTHER" id="PTHR30050">
    <property type="entry name" value="CHROMOSOMAL REPLICATION INITIATOR PROTEIN DNAA"/>
    <property type="match status" value="1"/>
</dbReference>
<protein>
    <recommendedName>
        <fullName evidence="8 9">Chromosomal replication initiator protein DnaA</fullName>
    </recommendedName>
</protein>
<feature type="region of interest" description="Domain I, interacts with DnaA modulators" evidence="8">
    <location>
        <begin position="1"/>
        <end position="88"/>
    </location>
</feature>
<evidence type="ECO:0000256" key="3">
    <source>
        <dbReference type="ARBA" id="ARBA00022705"/>
    </source>
</evidence>
<dbReference type="SMART" id="SM00760">
    <property type="entry name" value="Bac_DnaA_C"/>
    <property type="match status" value="1"/>
</dbReference>
<comment type="caution">
    <text evidence="14">The sequence shown here is derived from an EMBL/GenBank/DDBJ whole genome shotgun (WGS) entry which is preliminary data.</text>
</comment>
<dbReference type="PRINTS" id="PR00051">
    <property type="entry name" value="DNAA"/>
</dbReference>
<keyword evidence="3 8" id="KW-0235">DNA replication</keyword>
<dbReference type="InterPro" id="IPR024633">
    <property type="entry name" value="DnaA_N_dom"/>
</dbReference>
<name>A0A1F5G6K3_9BACT</name>
<dbReference type="GO" id="GO:0006270">
    <property type="term" value="P:DNA replication initiation"/>
    <property type="evidence" value="ECO:0007669"/>
    <property type="project" value="UniProtKB-UniRule"/>
</dbReference>
<feature type="binding site" evidence="8">
    <location>
        <position position="161"/>
    </location>
    <ligand>
        <name>ATP</name>
        <dbReference type="ChEBI" id="CHEBI:30616"/>
    </ligand>
</feature>
<sequence length="450" mass="50114">MNCGQKVWAKILSGLKAQISPSTYRTWFGGSRVLDLKKSDERDILIIGVKNNFIKEQLETRYRLQINTVAEKNGFSGEVVFIVSKEETDKPAFTTPLFSGEAPVYFGTVRKNESINPAHNFERFVTGPSNNLAYLAFSQTAQNPGHAYNPLFVWGPTGVGKTHLMQAVANEILNKSIDAKVLYASAEKFTNDYIESLNSRTTAAFRQKYRGVDVLLVDDIQFFAGKESTQDEFFYTFNELYMSGRQIIVAADRHPKDLGKLQDRLASRLMGGMTVDIQLPDVELRAAILKARCKEKGVALSNEIIDYIANVCGSGARELEGTLVQVLALLRLSSGLLTLEQVKRSVENNLRDNKPKPTPGKVIEAVSRHFRLSSGDLCGPKRKASFVRARQVLMYLLRKDLGLPLEGVGDITGGRDHSTVLYGVEKVEGLVAVDQSQRDEISRIRAIFQQ</sequence>
<reference evidence="14 15" key="1">
    <citation type="journal article" date="2016" name="Nat. Commun.">
        <title>Thousands of microbial genomes shed light on interconnected biogeochemical processes in an aquifer system.</title>
        <authorList>
            <person name="Anantharaman K."/>
            <person name="Brown C.T."/>
            <person name="Hug L.A."/>
            <person name="Sharon I."/>
            <person name="Castelle C.J."/>
            <person name="Probst A.J."/>
            <person name="Thomas B.C."/>
            <person name="Singh A."/>
            <person name="Wilkins M.J."/>
            <person name="Karaoz U."/>
            <person name="Brodie E.L."/>
            <person name="Williams K.H."/>
            <person name="Hubbard S.S."/>
            <person name="Banfield J.F."/>
        </authorList>
    </citation>
    <scope>NUCLEOTIDE SEQUENCE [LARGE SCALE GENOMIC DNA]</scope>
</reference>
<dbReference type="InterPro" id="IPR003593">
    <property type="entry name" value="AAA+_ATPase"/>
</dbReference>
<dbReference type="Pfam" id="PF08299">
    <property type="entry name" value="Bac_DnaA_C"/>
    <property type="match status" value="1"/>
</dbReference>
<dbReference type="HAMAP" id="MF_00377">
    <property type="entry name" value="DnaA_bact"/>
    <property type="match status" value="1"/>
</dbReference>
<keyword evidence="5 8" id="KW-0067">ATP-binding</keyword>
<keyword evidence="7 8" id="KW-0238">DNA-binding</keyword>
<dbReference type="Pfam" id="PF00308">
    <property type="entry name" value="Bac_DnaA"/>
    <property type="match status" value="1"/>
</dbReference>
<dbReference type="NCBIfam" id="TIGR00362">
    <property type="entry name" value="DnaA"/>
    <property type="match status" value="1"/>
</dbReference>
<comment type="domain">
    <text evidence="8">Domain I is involved in oligomerization and binding regulators, domain II is flexibile and of varying length in different bacteria, domain III forms the AAA+ region, while domain IV binds dsDNA.</text>
</comment>
<dbReference type="InterPro" id="IPR001957">
    <property type="entry name" value="Chromosome_initiator_DnaA"/>
</dbReference>
<keyword evidence="4 8" id="KW-0547">Nucleotide-binding</keyword>
<comment type="caution">
    <text evidence="8">Lacks conserved residue(s) required for the propagation of feature annotation.</text>
</comment>
<feature type="region of interest" description="Domain III, AAA+ region" evidence="8">
    <location>
        <begin position="114"/>
        <end position="330"/>
    </location>
</feature>
<dbReference type="GO" id="GO:0006275">
    <property type="term" value="P:regulation of DNA replication"/>
    <property type="evidence" value="ECO:0007669"/>
    <property type="project" value="UniProtKB-UniRule"/>
</dbReference>
<dbReference type="InterPro" id="IPR013159">
    <property type="entry name" value="DnaA_C"/>
</dbReference>
<feature type="domain" description="AAA+ ATPase" evidence="12">
    <location>
        <begin position="147"/>
        <end position="281"/>
    </location>
</feature>
<comment type="similarity">
    <text evidence="1 8 11">Belongs to the DnaA family.</text>
</comment>
<dbReference type="AlphaFoldDB" id="A0A1F5G6K3"/>
<dbReference type="Proteomes" id="UP000179102">
    <property type="component" value="Unassembled WGS sequence"/>
</dbReference>
<comment type="subcellular location">
    <subcellularLocation>
        <location evidence="8">Cytoplasm</location>
    </subcellularLocation>
</comment>
<evidence type="ECO:0000256" key="11">
    <source>
        <dbReference type="RuleBase" id="RU004227"/>
    </source>
</evidence>
<dbReference type="Gene3D" id="3.30.300.180">
    <property type="match status" value="1"/>
</dbReference>
<feature type="binding site" evidence="8">
    <location>
        <position position="160"/>
    </location>
    <ligand>
        <name>ATP</name>
        <dbReference type="ChEBI" id="CHEBI:30616"/>
    </ligand>
</feature>
<dbReference type="InterPro" id="IPR020591">
    <property type="entry name" value="Chromosome_initiator_DnaA-like"/>
</dbReference>
<dbReference type="SMART" id="SM00382">
    <property type="entry name" value="AAA"/>
    <property type="match status" value="1"/>
</dbReference>
<dbReference type="GO" id="GO:0008289">
    <property type="term" value="F:lipid binding"/>
    <property type="evidence" value="ECO:0007669"/>
    <property type="project" value="UniProtKB-KW"/>
</dbReference>
<evidence type="ECO:0000256" key="6">
    <source>
        <dbReference type="ARBA" id="ARBA00023121"/>
    </source>
</evidence>
<evidence type="ECO:0000256" key="2">
    <source>
        <dbReference type="ARBA" id="ARBA00022490"/>
    </source>
</evidence>
<dbReference type="Gene3D" id="1.10.1750.10">
    <property type="match status" value="1"/>
</dbReference>
<evidence type="ECO:0000259" key="12">
    <source>
        <dbReference type="SMART" id="SM00382"/>
    </source>
</evidence>
<dbReference type="InterPro" id="IPR010921">
    <property type="entry name" value="Trp_repressor/repl_initiator"/>
</dbReference>
<comment type="function">
    <text evidence="8 10">Plays an essential role in the initiation and regulation of chromosomal replication. ATP-DnaA binds to the origin of replication (oriC) to initiate formation of the DNA replication initiation complex once per cell cycle. Binds the DnaA box (a 9 base pair repeat at the origin) and separates the double-stranded (ds)DNA. Forms a right-handed helical filament on oriC DNA; dsDNA binds to the exterior of the filament while single-stranded (ss)DNA is stabiized in the filament's interior. The ATP-DnaA-oriC complex binds and stabilizes one strand of the AT-rich DNA unwinding element (DUE), permitting loading of DNA polymerase. After initiation quickly degrades to an ADP-DnaA complex that is not apt for DNA replication. Binds acidic phospholipids.</text>
</comment>
<evidence type="ECO:0000256" key="9">
    <source>
        <dbReference type="NCBIfam" id="TIGR00362"/>
    </source>
</evidence>
<dbReference type="CDD" id="cd06571">
    <property type="entry name" value="Bac_DnaA_C"/>
    <property type="match status" value="1"/>
</dbReference>
<evidence type="ECO:0000256" key="7">
    <source>
        <dbReference type="ARBA" id="ARBA00023125"/>
    </source>
</evidence>